<dbReference type="Gene3D" id="1.10.287.130">
    <property type="match status" value="1"/>
</dbReference>
<dbReference type="PANTHER" id="PTHR43711:SF1">
    <property type="entry name" value="HISTIDINE KINASE 1"/>
    <property type="match status" value="1"/>
</dbReference>
<feature type="coiled-coil region" evidence="7">
    <location>
        <begin position="115"/>
        <end position="142"/>
    </location>
</feature>
<evidence type="ECO:0000256" key="2">
    <source>
        <dbReference type="ARBA" id="ARBA00012438"/>
    </source>
</evidence>
<dbReference type="InterPro" id="IPR003661">
    <property type="entry name" value="HisK_dim/P_dom"/>
</dbReference>
<organism evidence="10 11">
    <name type="scientific">Aestuariispira insulae</name>
    <dbReference type="NCBI Taxonomy" id="1461337"/>
    <lineage>
        <taxon>Bacteria</taxon>
        <taxon>Pseudomonadati</taxon>
        <taxon>Pseudomonadota</taxon>
        <taxon>Alphaproteobacteria</taxon>
        <taxon>Rhodospirillales</taxon>
        <taxon>Kiloniellaceae</taxon>
        <taxon>Aestuariispira</taxon>
    </lineage>
</organism>
<evidence type="ECO:0000259" key="9">
    <source>
        <dbReference type="PROSITE" id="PS50113"/>
    </source>
</evidence>
<evidence type="ECO:0000256" key="4">
    <source>
        <dbReference type="ARBA" id="ARBA00022679"/>
    </source>
</evidence>
<protein>
    <recommendedName>
        <fullName evidence="2">histidine kinase</fullName>
        <ecNumber evidence="2">2.7.13.3</ecNumber>
    </recommendedName>
</protein>
<dbReference type="OrthoDB" id="8477705at2"/>
<dbReference type="InterPro" id="IPR050736">
    <property type="entry name" value="Sensor_HK_Regulatory"/>
</dbReference>
<dbReference type="NCBIfam" id="TIGR00229">
    <property type="entry name" value="sensory_box"/>
    <property type="match status" value="1"/>
</dbReference>
<dbReference type="SMART" id="SM00086">
    <property type="entry name" value="PAC"/>
    <property type="match status" value="1"/>
</dbReference>
<dbReference type="PROSITE" id="PS50113">
    <property type="entry name" value="PAC"/>
    <property type="match status" value="1"/>
</dbReference>
<name>A0A3D9HY55_9PROT</name>
<dbReference type="Gene3D" id="3.30.565.10">
    <property type="entry name" value="Histidine kinase-like ATPase, C-terminal domain"/>
    <property type="match status" value="1"/>
</dbReference>
<keyword evidence="3" id="KW-0597">Phosphoprotein</keyword>
<evidence type="ECO:0000256" key="6">
    <source>
        <dbReference type="ARBA" id="ARBA00023012"/>
    </source>
</evidence>
<dbReference type="Pfam" id="PF00512">
    <property type="entry name" value="HisKA"/>
    <property type="match status" value="1"/>
</dbReference>
<evidence type="ECO:0000256" key="1">
    <source>
        <dbReference type="ARBA" id="ARBA00000085"/>
    </source>
</evidence>
<dbReference type="Gene3D" id="3.30.450.20">
    <property type="entry name" value="PAS domain"/>
    <property type="match status" value="1"/>
</dbReference>
<dbReference type="InterPro" id="IPR004358">
    <property type="entry name" value="Sig_transdc_His_kin-like_C"/>
</dbReference>
<comment type="catalytic activity">
    <reaction evidence="1">
        <text>ATP + protein L-histidine = ADP + protein N-phospho-L-histidine.</text>
        <dbReference type="EC" id="2.7.13.3"/>
    </reaction>
</comment>
<dbReference type="SMART" id="SM00388">
    <property type="entry name" value="HisKA"/>
    <property type="match status" value="1"/>
</dbReference>
<dbReference type="RefSeq" id="WP_115935414.1">
    <property type="nucleotide sequence ID" value="NZ_QRDW01000001.1"/>
</dbReference>
<accession>A0A3D9HY55</accession>
<keyword evidence="5" id="KW-0418">Kinase</keyword>
<evidence type="ECO:0000313" key="11">
    <source>
        <dbReference type="Proteomes" id="UP000256845"/>
    </source>
</evidence>
<dbReference type="InterPro" id="IPR036097">
    <property type="entry name" value="HisK_dim/P_sf"/>
</dbReference>
<dbReference type="AlphaFoldDB" id="A0A3D9HY55"/>
<dbReference type="PANTHER" id="PTHR43711">
    <property type="entry name" value="TWO-COMPONENT HISTIDINE KINASE"/>
    <property type="match status" value="1"/>
</dbReference>
<feature type="domain" description="Histidine kinase" evidence="8">
    <location>
        <begin position="149"/>
        <end position="370"/>
    </location>
</feature>
<keyword evidence="6" id="KW-0902">Two-component regulatory system</keyword>
<gene>
    <name evidence="10" type="ORF">DFP90_1011153</name>
</gene>
<dbReference type="InterPro" id="IPR035965">
    <property type="entry name" value="PAS-like_dom_sf"/>
</dbReference>
<dbReference type="CDD" id="cd00082">
    <property type="entry name" value="HisKA"/>
    <property type="match status" value="1"/>
</dbReference>
<dbReference type="PRINTS" id="PR00344">
    <property type="entry name" value="BCTRLSENSOR"/>
</dbReference>
<evidence type="ECO:0000256" key="3">
    <source>
        <dbReference type="ARBA" id="ARBA00022553"/>
    </source>
</evidence>
<dbReference type="PROSITE" id="PS50109">
    <property type="entry name" value="HIS_KIN"/>
    <property type="match status" value="1"/>
</dbReference>
<reference evidence="10 11" key="1">
    <citation type="submission" date="2018-07" db="EMBL/GenBank/DDBJ databases">
        <title>Genomic Encyclopedia of Type Strains, Phase III (KMG-III): the genomes of soil and plant-associated and newly described type strains.</title>
        <authorList>
            <person name="Whitman W."/>
        </authorList>
    </citation>
    <scope>NUCLEOTIDE SEQUENCE [LARGE SCALE GENOMIC DNA]</scope>
    <source>
        <strain evidence="10 11">CECT 8488</strain>
    </source>
</reference>
<dbReference type="EC" id="2.7.13.3" evidence="2"/>
<dbReference type="InterPro" id="IPR001610">
    <property type="entry name" value="PAC"/>
</dbReference>
<dbReference type="Pfam" id="PF02518">
    <property type="entry name" value="HATPase_c"/>
    <property type="match status" value="1"/>
</dbReference>
<comment type="caution">
    <text evidence="10">The sequence shown here is derived from an EMBL/GenBank/DDBJ whole genome shotgun (WGS) entry which is preliminary data.</text>
</comment>
<evidence type="ECO:0000259" key="8">
    <source>
        <dbReference type="PROSITE" id="PS50109"/>
    </source>
</evidence>
<keyword evidence="7" id="KW-0175">Coiled coil</keyword>
<dbReference type="EMBL" id="QRDW01000001">
    <property type="protein sequence ID" value="RED54350.1"/>
    <property type="molecule type" value="Genomic_DNA"/>
</dbReference>
<dbReference type="SMART" id="SM00387">
    <property type="entry name" value="HATPase_c"/>
    <property type="match status" value="1"/>
</dbReference>
<dbReference type="InterPro" id="IPR000014">
    <property type="entry name" value="PAS"/>
</dbReference>
<dbReference type="Proteomes" id="UP000256845">
    <property type="component" value="Unassembled WGS sequence"/>
</dbReference>
<dbReference type="SUPFAM" id="SSF55785">
    <property type="entry name" value="PYP-like sensor domain (PAS domain)"/>
    <property type="match status" value="1"/>
</dbReference>
<proteinExistence type="predicted"/>
<keyword evidence="11" id="KW-1185">Reference proteome</keyword>
<evidence type="ECO:0000256" key="7">
    <source>
        <dbReference type="SAM" id="Coils"/>
    </source>
</evidence>
<dbReference type="GO" id="GO:0000155">
    <property type="term" value="F:phosphorelay sensor kinase activity"/>
    <property type="evidence" value="ECO:0007669"/>
    <property type="project" value="InterPro"/>
</dbReference>
<keyword evidence="4" id="KW-0808">Transferase</keyword>
<dbReference type="SUPFAM" id="SSF47384">
    <property type="entry name" value="Homodimeric domain of signal transducing histidine kinase"/>
    <property type="match status" value="1"/>
</dbReference>
<feature type="domain" description="PAC" evidence="9">
    <location>
        <begin position="79"/>
        <end position="131"/>
    </location>
</feature>
<dbReference type="InterPro" id="IPR000700">
    <property type="entry name" value="PAS-assoc_C"/>
</dbReference>
<evidence type="ECO:0000313" key="10">
    <source>
        <dbReference type="EMBL" id="RED54350.1"/>
    </source>
</evidence>
<dbReference type="InterPro" id="IPR003594">
    <property type="entry name" value="HATPase_dom"/>
</dbReference>
<dbReference type="SUPFAM" id="SSF55874">
    <property type="entry name" value="ATPase domain of HSP90 chaperone/DNA topoisomerase II/histidine kinase"/>
    <property type="match status" value="1"/>
</dbReference>
<sequence>MTDNTVELYQSMFENAVEGMYRTVLNGDYVIVNPALARIHGCENVDEFMSFFGAKRTVYVNPEDRRYLIEQIRTHNVLKTFECLAWRKDGSTFWMLESGRGYYDKDGTLLGVEGVVEDITKLKETEQELRQARQQAVTADRVKTELLNNVGHELRTPLNSIIGFSEIIQKYSEENDLEDELSTYSREIKGSANQLLQIINDLLEFSQINAGLHRQKFDEVDVVSLIYSIDRRFRPEMERHGLNLVIDICRETPALRADERAMKRILEILMSNAVKFTPYDGEVEISVHFGAQGELIIRITDTGIGFRQEDVVRALTPFMQVDSSLTRKYEGMGLGLPIAHNLVERMGGVFSILTAPEQGTEATITFPAELVRIITAAD</sequence>
<evidence type="ECO:0000256" key="5">
    <source>
        <dbReference type="ARBA" id="ARBA00022777"/>
    </source>
</evidence>
<dbReference type="InterPro" id="IPR036890">
    <property type="entry name" value="HATPase_C_sf"/>
</dbReference>
<dbReference type="InterPro" id="IPR005467">
    <property type="entry name" value="His_kinase_dom"/>
</dbReference>